<dbReference type="GO" id="GO:0005737">
    <property type="term" value="C:cytoplasm"/>
    <property type="evidence" value="ECO:0007669"/>
    <property type="project" value="UniProtKB-SubCell"/>
</dbReference>
<evidence type="ECO:0000256" key="3">
    <source>
        <dbReference type="ARBA" id="ARBA00022485"/>
    </source>
</evidence>
<organism evidence="10 11">
    <name type="scientific">Chitinivibrio alkaliphilus ACht1</name>
    <dbReference type="NCBI Taxonomy" id="1313304"/>
    <lineage>
        <taxon>Bacteria</taxon>
        <taxon>Pseudomonadati</taxon>
        <taxon>Fibrobacterota</taxon>
        <taxon>Chitinivibrionia</taxon>
        <taxon>Chitinivibrionales</taxon>
        <taxon>Chitinivibrionaceae</taxon>
        <taxon>Chitinivibrio</taxon>
    </lineage>
</organism>
<evidence type="ECO:0000256" key="8">
    <source>
        <dbReference type="ARBA" id="ARBA00023014"/>
    </source>
</evidence>
<comment type="catalytic activity">
    <reaction evidence="9">
        <text>iminosuccinate + dihydroxyacetone phosphate = quinolinate + phosphate + 2 H2O + H(+)</text>
        <dbReference type="Rhea" id="RHEA:25888"/>
        <dbReference type="ChEBI" id="CHEBI:15377"/>
        <dbReference type="ChEBI" id="CHEBI:15378"/>
        <dbReference type="ChEBI" id="CHEBI:29959"/>
        <dbReference type="ChEBI" id="CHEBI:43474"/>
        <dbReference type="ChEBI" id="CHEBI:57642"/>
        <dbReference type="ChEBI" id="CHEBI:77875"/>
        <dbReference type="EC" id="2.5.1.72"/>
    </reaction>
</comment>
<feature type="binding site" evidence="9">
    <location>
        <position position="27"/>
    </location>
    <ligand>
        <name>iminosuccinate</name>
        <dbReference type="ChEBI" id="CHEBI:77875"/>
    </ligand>
</feature>
<dbReference type="GO" id="GO:0008987">
    <property type="term" value="F:quinolinate synthetase A activity"/>
    <property type="evidence" value="ECO:0007669"/>
    <property type="project" value="UniProtKB-UniRule"/>
</dbReference>
<dbReference type="Proteomes" id="UP000017148">
    <property type="component" value="Unassembled WGS sequence"/>
</dbReference>
<evidence type="ECO:0000256" key="1">
    <source>
        <dbReference type="ARBA" id="ARBA00005065"/>
    </source>
</evidence>
<dbReference type="RefSeq" id="WP_022637455.1">
    <property type="nucleotide sequence ID" value="NZ_ASJR01000020.1"/>
</dbReference>
<dbReference type="Pfam" id="PF02445">
    <property type="entry name" value="NadA"/>
    <property type="match status" value="1"/>
</dbReference>
<evidence type="ECO:0000256" key="9">
    <source>
        <dbReference type="HAMAP-Rule" id="MF_00568"/>
    </source>
</evidence>
<evidence type="ECO:0000256" key="7">
    <source>
        <dbReference type="ARBA" id="ARBA00023004"/>
    </source>
</evidence>
<comment type="cofactor">
    <cofactor evidence="9">
        <name>[4Fe-4S] cluster</name>
        <dbReference type="ChEBI" id="CHEBI:49883"/>
    </cofactor>
    <text evidence="9">Binds 1 [4Fe-4S] cluster per subunit.</text>
</comment>
<keyword evidence="6 9" id="KW-0479">Metal-binding</keyword>
<name>U7D9J2_9BACT</name>
<protein>
    <recommendedName>
        <fullName evidence="2 9">Quinolinate synthase</fullName>
        <ecNumber evidence="2 9">2.5.1.72</ecNumber>
    </recommendedName>
</protein>
<dbReference type="EC" id="2.5.1.72" evidence="2 9"/>
<dbReference type="OrthoDB" id="9801204at2"/>
<accession>U7D9J2</accession>
<dbReference type="GO" id="GO:0046872">
    <property type="term" value="F:metal ion binding"/>
    <property type="evidence" value="ECO:0007669"/>
    <property type="project" value="UniProtKB-KW"/>
</dbReference>
<dbReference type="GO" id="GO:0034628">
    <property type="term" value="P:'de novo' NAD+ biosynthetic process from L-aspartate"/>
    <property type="evidence" value="ECO:0007669"/>
    <property type="project" value="TreeGrafter"/>
</dbReference>
<dbReference type="eggNOG" id="COG0379">
    <property type="taxonomic scope" value="Bacteria"/>
</dbReference>
<dbReference type="HAMAP" id="MF_00568">
    <property type="entry name" value="NadA_type2"/>
    <property type="match status" value="1"/>
</dbReference>
<evidence type="ECO:0000313" key="10">
    <source>
        <dbReference type="EMBL" id="ERP31080.1"/>
    </source>
</evidence>
<feature type="binding site" evidence="9">
    <location>
        <begin position="115"/>
        <end position="117"/>
    </location>
    <ligand>
        <name>iminosuccinate</name>
        <dbReference type="ChEBI" id="CHEBI:77875"/>
    </ligand>
</feature>
<dbReference type="NCBIfam" id="NF006878">
    <property type="entry name" value="PRK09375.1-2"/>
    <property type="match status" value="1"/>
</dbReference>
<keyword evidence="4 9" id="KW-0662">Pyridine nucleotide biosynthesis</keyword>
<evidence type="ECO:0000256" key="5">
    <source>
        <dbReference type="ARBA" id="ARBA00022679"/>
    </source>
</evidence>
<evidence type="ECO:0000313" key="11">
    <source>
        <dbReference type="Proteomes" id="UP000017148"/>
    </source>
</evidence>
<dbReference type="PANTHER" id="PTHR30573:SF0">
    <property type="entry name" value="QUINOLINATE SYNTHASE, CHLOROPLASTIC"/>
    <property type="match status" value="1"/>
</dbReference>
<feature type="binding site" evidence="9">
    <location>
        <position position="132"/>
    </location>
    <ligand>
        <name>iminosuccinate</name>
        <dbReference type="ChEBI" id="CHEBI:77875"/>
    </ligand>
</feature>
<evidence type="ECO:0000256" key="6">
    <source>
        <dbReference type="ARBA" id="ARBA00022723"/>
    </source>
</evidence>
<evidence type="ECO:0000256" key="4">
    <source>
        <dbReference type="ARBA" id="ARBA00022642"/>
    </source>
</evidence>
<reference evidence="10 11" key="1">
    <citation type="journal article" date="2013" name="Environ. Microbiol.">
        <title>Genome analysis of Chitinivibrio alkaliphilus gen. nov., sp. nov., a novel extremely haloalkaliphilic anaerobic chitinolytic bacterium from the candidate phylum Termite Group 3.</title>
        <authorList>
            <person name="Sorokin D.Y."/>
            <person name="Gumerov V.M."/>
            <person name="Rakitin A.L."/>
            <person name="Beletsky A.V."/>
            <person name="Damste J.S."/>
            <person name="Muyzer G."/>
            <person name="Mardanov A.V."/>
            <person name="Ravin N.V."/>
        </authorList>
    </citation>
    <scope>NUCLEOTIDE SEQUENCE [LARGE SCALE GENOMIC DNA]</scope>
    <source>
        <strain evidence="10 11">ACht1</strain>
    </source>
</reference>
<keyword evidence="7 9" id="KW-0408">Iron</keyword>
<dbReference type="SUPFAM" id="SSF142754">
    <property type="entry name" value="NadA-like"/>
    <property type="match status" value="1"/>
</dbReference>
<dbReference type="InterPro" id="IPR003473">
    <property type="entry name" value="NadA"/>
</dbReference>
<dbReference type="EMBL" id="ASJR01000020">
    <property type="protein sequence ID" value="ERP31080.1"/>
    <property type="molecule type" value="Genomic_DNA"/>
</dbReference>
<keyword evidence="3 9" id="KW-0004">4Fe-4S</keyword>
<dbReference type="NCBIfam" id="TIGR00550">
    <property type="entry name" value="nadA"/>
    <property type="match status" value="1"/>
</dbReference>
<sequence length="309" mass="34449">MAVDYVDTLIADIRRLKKEKNAIILAHNYVLGDVQDVADFVGDSLELSKKARQVDEEVIVFCGVSFMAETAKILSPEKKVIHPVTAAGCPMADMADAPALRRFKQDHPDAVTVCYVNSSASLKAEVDICCTSSNAEEIIGLIPEDRRIIFLPDKNLGANVARATGRQMILWEGFCPTHMRLRPAMLERKKEEFPHAVVIAHPECRPEVLDLADYSLSTGGMLSFARSTEAKQLIVATELGIIHRLQKENPDKQFIPISEQAVCMTMKMIELEDVKRSLETLTPKVELEPDIITQAKAPIVRMIEQRLDI</sequence>
<dbReference type="PANTHER" id="PTHR30573">
    <property type="entry name" value="QUINOLINATE SYNTHETASE A"/>
    <property type="match status" value="1"/>
</dbReference>
<feature type="binding site" evidence="9">
    <location>
        <position position="218"/>
    </location>
    <ligand>
        <name>iminosuccinate</name>
        <dbReference type="ChEBI" id="CHEBI:77875"/>
    </ligand>
</feature>
<dbReference type="InterPro" id="IPR036094">
    <property type="entry name" value="NadA_sf"/>
</dbReference>
<evidence type="ECO:0000256" key="2">
    <source>
        <dbReference type="ARBA" id="ARBA00012669"/>
    </source>
</evidence>
<dbReference type="InterPro" id="IPR023066">
    <property type="entry name" value="Quinolinate_synth_type2"/>
</dbReference>
<comment type="subcellular location">
    <subcellularLocation>
        <location evidence="9">Cytoplasm</location>
    </subcellularLocation>
</comment>
<proteinExistence type="inferred from homology"/>
<dbReference type="STRING" id="1313304.CALK_2039"/>
<comment type="similarity">
    <text evidence="9">Belongs to the quinolinate synthase family. Type 2 subfamily.</text>
</comment>
<feature type="binding site" evidence="9">
    <location>
        <position position="44"/>
    </location>
    <ligand>
        <name>iminosuccinate</name>
        <dbReference type="ChEBI" id="CHEBI:77875"/>
    </ligand>
</feature>
<dbReference type="GO" id="GO:0051539">
    <property type="term" value="F:4 iron, 4 sulfur cluster binding"/>
    <property type="evidence" value="ECO:0007669"/>
    <property type="project" value="UniProtKB-KW"/>
</dbReference>
<feature type="binding site" evidence="9">
    <location>
        <begin position="201"/>
        <end position="203"/>
    </location>
    <ligand>
        <name>iminosuccinate</name>
        <dbReference type="ChEBI" id="CHEBI:77875"/>
    </ligand>
</feature>
<keyword evidence="5 9" id="KW-0808">Transferase</keyword>
<comment type="caution">
    <text evidence="10">The sequence shown here is derived from an EMBL/GenBank/DDBJ whole genome shotgun (WGS) entry which is preliminary data.</text>
</comment>
<dbReference type="UniPathway" id="UPA00253">
    <property type="reaction ID" value="UER00327"/>
</dbReference>
<feature type="binding site" evidence="9">
    <location>
        <position position="263"/>
    </location>
    <ligand>
        <name>[4Fe-4S] cluster</name>
        <dbReference type="ChEBI" id="CHEBI:49883"/>
    </ligand>
</feature>
<feature type="binding site" evidence="9">
    <location>
        <position position="175"/>
    </location>
    <ligand>
        <name>[4Fe-4S] cluster</name>
        <dbReference type="ChEBI" id="CHEBI:49883"/>
    </ligand>
</feature>
<comment type="pathway">
    <text evidence="1 9">Cofactor biosynthesis; NAD(+) biosynthesis; quinolinate from iminoaspartate: step 1/1.</text>
</comment>
<gene>
    <name evidence="9" type="primary">nadA</name>
    <name evidence="10" type="ORF">CALK_2039</name>
</gene>
<dbReference type="PATRIC" id="fig|1313304.3.peg.1944"/>
<comment type="function">
    <text evidence="9">Catalyzes the condensation of iminoaspartate with dihydroxyacetone phosphate to form quinolinate.</text>
</comment>
<dbReference type="AlphaFoldDB" id="U7D9J2"/>
<keyword evidence="9" id="KW-0963">Cytoplasm</keyword>
<keyword evidence="11" id="KW-1185">Reference proteome</keyword>
<keyword evidence="8 9" id="KW-0411">Iron-sulfur</keyword>
<dbReference type="Gene3D" id="3.40.50.10800">
    <property type="entry name" value="NadA-like"/>
    <property type="match status" value="3"/>
</dbReference>
<feature type="binding site" evidence="9">
    <location>
        <position position="89"/>
    </location>
    <ligand>
        <name>[4Fe-4S] cluster</name>
        <dbReference type="ChEBI" id="CHEBI:49883"/>
    </ligand>
</feature>